<reference evidence="1 2" key="2">
    <citation type="journal article" date="2022" name="Mol. Ecol. Resour.">
        <title>The genomes of chicory, endive, great burdock and yacon provide insights into Asteraceae paleo-polyploidization history and plant inulin production.</title>
        <authorList>
            <person name="Fan W."/>
            <person name="Wang S."/>
            <person name="Wang H."/>
            <person name="Wang A."/>
            <person name="Jiang F."/>
            <person name="Liu H."/>
            <person name="Zhao H."/>
            <person name="Xu D."/>
            <person name="Zhang Y."/>
        </authorList>
    </citation>
    <scope>NUCLEOTIDE SEQUENCE [LARGE SCALE GENOMIC DNA]</scope>
    <source>
        <strain evidence="2">cv. Niubang</strain>
    </source>
</reference>
<sequence length="100" mass="10766">MKFLTVVPVVLFDMLQLFHFVLPSLLTTAGPASFDLAGSASLGLTATFVPLSVSQKDAGSFEVKGFVDVILVSFFFFAVALPSLDQKACLVVFTDINFQI</sequence>
<dbReference type="Proteomes" id="UP001055879">
    <property type="component" value="Linkage Group LG11"/>
</dbReference>
<comment type="caution">
    <text evidence="1">The sequence shown here is derived from an EMBL/GenBank/DDBJ whole genome shotgun (WGS) entry which is preliminary data.</text>
</comment>
<evidence type="ECO:0000313" key="1">
    <source>
        <dbReference type="EMBL" id="KAI3693085.1"/>
    </source>
</evidence>
<reference evidence="2" key="1">
    <citation type="journal article" date="2022" name="Mol. Ecol. Resour.">
        <title>The genomes of chicory, endive, great burdock and yacon provide insights into Asteraceae palaeo-polyploidization history and plant inulin production.</title>
        <authorList>
            <person name="Fan W."/>
            <person name="Wang S."/>
            <person name="Wang H."/>
            <person name="Wang A."/>
            <person name="Jiang F."/>
            <person name="Liu H."/>
            <person name="Zhao H."/>
            <person name="Xu D."/>
            <person name="Zhang Y."/>
        </authorList>
    </citation>
    <scope>NUCLEOTIDE SEQUENCE [LARGE SCALE GENOMIC DNA]</scope>
    <source>
        <strain evidence="2">cv. Niubang</strain>
    </source>
</reference>
<name>A0ACB8ZAA5_ARCLA</name>
<protein>
    <submittedName>
        <fullName evidence="1">Uncharacterized protein</fullName>
    </submittedName>
</protein>
<evidence type="ECO:0000313" key="2">
    <source>
        <dbReference type="Proteomes" id="UP001055879"/>
    </source>
</evidence>
<dbReference type="EMBL" id="CM042057">
    <property type="protein sequence ID" value="KAI3693085.1"/>
    <property type="molecule type" value="Genomic_DNA"/>
</dbReference>
<organism evidence="1 2">
    <name type="scientific">Arctium lappa</name>
    <name type="common">Greater burdock</name>
    <name type="synonym">Lappa major</name>
    <dbReference type="NCBI Taxonomy" id="4217"/>
    <lineage>
        <taxon>Eukaryota</taxon>
        <taxon>Viridiplantae</taxon>
        <taxon>Streptophyta</taxon>
        <taxon>Embryophyta</taxon>
        <taxon>Tracheophyta</taxon>
        <taxon>Spermatophyta</taxon>
        <taxon>Magnoliopsida</taxon>
        <taxon>eudicotyledons</taxon>
        <taxon>Gunneridae</taxon>
        <taxon>Pentapetalae</taxon>
        <taxon>asterids</taxon>
        <taxon>campanulids</taxon>
        <taxon>Asterales</taxon>
        <taxon>Asteraceae</taxon>
        <taxon>Carduoideae</taxon>
        <taxon>Cardueae</taxon>
        <taxon>Arctiinae</taxon>
        <taxon>Arctium</taxon>
    </lineage>
</organism>
<keyword evidence="2" id="KW-1185">Reference proteome</keyword>
<accession>A0ACB8ZAA5</accession>
<gene>
    <name evidence="1" type="ORF">L6452_32913</name>
</gene>
<proteinExistence type="predicted"/>